<accession>A0A6A6E744</accession>
<keyword evidence="5" id="KW-0677">Repeat</keyword>
<evidence type="ECO:0000256" key="8">
    <source>
        <dbReference type="ARBA" id="ARBA00038332"/>
    </source>
</evidence>
<dbReference type="FunFam" id="1.25.10.10:FF:000069">
    <property type="entry name" value="Splicing factor 3B subunit 1"/>
    <property type="match status" value="1"/>
</dbReference>
<evidence type="ECO:0000313" key="13">
    <source>
        <dbReference type="EMBL" id="KAF2186993.1"/>
    </source>
</evidence>
<keyword evidence="4" id="KW-0747">Spliceosome</keyword>
<dbReference type="InterPro" id="IPR011989">
    <property type="entry name" value="ARM-like"/>
</dbReference>
<sequence>MLTDPADFNKVARSQRERNEARSTKKSRTFDPVNQRTNTSTKASLTEAFDSTLYDRNGVDKYAGYNTSITANDDEDMDDAEEPNGRRLVGQYTATAAQLNEFAHGDTEESDILMNREEQAQIASRETDYQKRRFARALSPTRADPFKNGDNEGASYQDIMKQREIEREEERVNRIIEDRQTKGENGVVEHQATLKDGTANGASTPPAEKRRKRRWDDAALAQPKSTDTMEVDKADTVEADQGEPKRSRWDTAAAPGEVAAAPRASRWDTAGPVVAGGATPAPVTGLATPAHPSVGIPISRGFGTDISSRNAPLSDEDLDRILPSEGYKILDPPPGYEPVRAAPRTAALPSGYQGFIMPEAENNSMMGKQLPTEIPGVGDLQFFKTEDMKYFGKLVDGADENEMTVEELKERKIMRLLLKVKNGTPPMRKTALRQLTDNARQFGAGPLFNQILPLLMERTLEDQERHLLVKVIDRVLYKLDDLVRPYVHKILVVIEPLLIDQDYYARVEGREIISNLSKAAGLAHMISTMRPDLDHADEYVRNTTARAFAVVASALGIPALLPFLRAVCRSKKSWQARHTGVKIVQQIPILMGCAVLPHLKGLVECIGDNLNDEQPKVRMVTALAIAALAEAANPYGIESFDDILNPLWTGARRQRGKSLASFLKAVGYIIPLMDEEYANYYTSQIMEIVLREFESPDEEMKKVVLKVVSQCASTTGVTAAYLKEHVLRDFFKNFWVRRMALDKRNYRQVVDTTVDIAQNVGVGEIVQRIVVNLKDENESYRKMTVETIDKVISNLGAAGIDKRLEEQLVDGMLSAFQEQTIEDPIILDGFATMVNALGDRSQNYLPQIVSTILWRLNNKSATVRQQAADLVSRITVVMSQCEGDPLMGKIGTVLYEYLGEEYPEVLGSILGALRAIVTVVGIEQMKPSIKDLLPRLTPILRNRHEKVQENTIDLVGRIADRGPESVNAREWMRICFELLDMLKAHKKGIRRAANNTFGYIAKAIGPQDVLATLLNNLRVQERQSRVCTAVAIGIVAETCAPFTVLPALMNEYRVPELNVQNGVLKSLSFMFEYIGEMAKDYVYAITPLLEDALIDRDQVHRQTAASVVKHVALGVVGLDCEDAMIHLLNLLWPNLFETSPHVIDRIIEAIDGIRNAVGTPLVMNYVWAGLFHPARKVRQPYWRIYNDAYVQSADAMIPAYPIFDDELKRHELEIFI</sequence>
<dbReference type="InterPro" id="IPR054573">
    <property type="entry name" value="PP2A/SF3B1-like_HEAT"/>
</dbReference>
<feature type="compositionally biased region" description="Basic and acidic residues" evidence="10">
    <location>
        <begin position="230"/>
        <end position="249"/>
    </location>
</feature>
<dbReference type="OrthoDB" id="438939at2759"/>
<dbReference type="PROSITE" id="PS50077">
    <property type="entry name" value="HEAT_REPEAT"/>
    <property type="match status" value="1"/>
</dbReference>
<dbReference type="Pfam" id="PF08920">
    <property type="entry name" value="SF3b1"/>
    <property type="match status" value="1"/>
</dbReference>
<reference evidence="13" key="1">
    <citation type="journal article" date="2020" name="Stud. Mycol.">
        <title>101 Dothideomycetes genomes: a test case for predicting lifestyles and emergence of pathogens.</title>
        <authorList>
            <person name="Haridas S."/>
            <person name="Albert R."/>
            <person name="Binder M."/>
            <person name="Bloem J."/>
            <person name="Labutti K."/>
            <person name="Salamov A."/>
            <person name="Andreopoulos B."/>
            <person name="Baker S."/>
            <person name="Barry K."/>
            <person name="Bills G."/>
            <person name="Bluhm B."/>
            <person name="Cannon C."/>
            <person name="Castanera R."/>
            <person name="Culley D."/>
            <person name="Daum C."/>
            <person name="Ezra D."/>
            <person name="Gonzalez J."/>
            <person name="Henrissat B."/>
            <person name="Kuo A."/>
            <person name="Liang C."/>
            <person name="Lipzen A."/>
            <person name="Lutzoni F."/>
            <person name="Magnuson J."/>
            <person name="Mondo S."/>
            <person name="Nolan M."/>
            <person name="Ohm R."/>
            <person name="Pangilinan J."/>
            <person name="Park H.-J."/>
            <person name="Ramirez L."/>
            <person name="Alfaro M."/>
            <person name="Sun H."/>
            <person name="Tritt A."/>
            <person name="Yoshinaga Y."/>
            <person name="Zwiers L.-H."/>
            <person name="Turgeon B."/>
            <person name="Goodwin S."/>
            <person name="Spatafora J."/>
            <person name="Crous P."/>
            <person name="Grigoriev I."/>
        </authorList>
    </citation>
    <scope>NUCLEOTIDE SEQUENCE</scope>
    <source>
        <strain evidence="13">CBS 207.26</strain>
    </source>
</reference>
<dbReference type="InterPro" id="IPR021133">
    <property type="entry name" value="HEAT_type_2"/>
</dbReference>
<dbReference type="PANTHER" id="PTHR12097">
    <property type="entry name" value="SPLICING FACTOR 3B, SUBUNIT 1-RELATED"/>
    <property type="match status" value="1"/>
</dbReference>
<dbReference type="FunFam" id="1.25.10.10:FF:000810">
    <property type="entry name" value="Splicing factor 3B subunit 1"/>
    <property type="match status" value="1"/>
</dbReference>
<feature type="compositionally biased region" description="Polar residues" evidence="10">
    <location>
        <begin position="32"/>
        <end position="42"/>
    </location>
</feature>
<dbReference type="InterPro" id="IPR015016">
    <property type="entry name" value="SF3b_su1"/>
</dbReference>
<evidence type="ECO:0000259" key="11">
    <source>
        <dbReference type="Pfam" id="PF08920"/>
    </source>
</evidence>
<dbReference type="InterPro" id="IPR016024">
    <property type="entry name" value="ARM-type_fold"/>
</dbReference>
<feature type="region of interest" description="Disordered" evidence="10">
    <location>
        <begin position="182"/>
        <end position="264"/>
    </location>
</feature>
<evidence type="ECO:0000256" key="7">
    <source>
        <dbReference type="ARBA" id="ARBA00023242"/>
    </source>
</evidence>
<evidence type="ECO:0000256" key="4">
    <source>
        <dbReference type="ARBA" id="ARBA00022728"/>
    </source>
</evidence>
<feature type="region of interest" description="Disordered" evidence="10">
    <location>
        <begin position="135"/>
        <end position="163"/>
    </location>
</feature>
<dbReference type="EMBL" id="ML994628">
    <property type="protein sequence ID" value="KAF2186993.1"/>
    <property type="molecule type" value="Genomic_DNA"/>
</dbReference>
<evidence type="ECO:0000256" key="9">
    <source>
        <dbReference type="PROSITE-ProRule" id="PRU00103"/>
    </source>
</evidence>
<dbReference type="SUPFAM" id="SSF48371">
    <property type="entry name" value="ARM repeat"/>
    <property type="match status" value="1"/>
</dbReference>
<dbReference type="GO" id="GO:0003729">
    <property type="term" value="F:mRNA binding"/>
    <property type="evidence" value="ECO:0007669"/>
    <property type="project" value="InterPro"/>
</dbReference>
<proteinExistence type="inferred from homology"/>
<feature type="domain" description="Splicing factor 3B subunit 1" evidence="11">
    <location>
        <begin position="243"/>
        <end position="362"/>
    </location>
</feature>
<evidence type="ECO:0000313" key="14">
    <source>
        <dbReference type="Proteomes" id="UP000800200"/>
    </source>
</evidence>
<name>A0A6A6E744_9PEZI</name>
<dbReference type="Gene3D" id="1.25.10.10">
    <property type="entry name" value="Leucine-rich Repeat Variant"/>
    <property type="match status" value="3"/>
</dbReference>
<evidence type="ECO:0000256" key="1">
    <source>
        <dbReference type="ARBA" id="ARBA00004123"/>
    </source>
</evidence>
<gene>
    <name evidence="13" type="ORF">K469DRAFT_662932</name>
</gene>
<evidence type="ECO:0000256" key="3">
    <source>
        <dbReference type="ARBA" id="ARBA00022664"/>
    </source>
</evidence>
<feature type="region of interest" description="Disordered" evidence="10">
    <location>
        <begin position="1"/>
        <end position="42"/>
    </location>
</feature>
<protein>
    <submittedName>
        <fullName evidence="13">ARM repeat-containing protein</fullName>
    </submittedName>
</protein>
<keyword evidence="3" id="KW-0507">mRNA processing</keyword>
<feature type="domain" description="Phosphatase PP2A regulatory subunit A/Splicing factor 3B subunit 1-like HEAT repeat" evidence="12">
    <location>
        <begin position="1002"/>
        <end position="1080"/>
    </location>
</feature>
<evidence type="ECO:0000256" key="10">
    <source>
        <dbReference type="SAM" id="MobiDB-lite"/>
    </source>
</evidence>
<dbReference type="Proteomes" id="UP000800200">
    <property type="component" value="Unassembled WGS sequence"/>
</dbReference>
<comment type="similarity">
    <text evidence="8">Belongs to the phosphatase 2A regulatory subunit A family.</text>
</comment>
<dbReference type="Pfam" id="PF13513">
    <property type="entry name" value="HEAT_EZ"/>
    <property type="match status" value="1"/>
</dbReference>
<comment type="subcellular location">
    <subcellularLocation>
        <location evidence="1">Nucleus</location>
    </subcellularLocation>
</comment>
<comment type="similarity">
    <text evidence="2">Belongs to the SF3B1 family.</text>
</comment>
<evidence type="ECO:0000256" key="2">
    <source>
        <dbReference type="ARBA" id="ARBA00005754"/>
    </source>
</evidence>
<evidence type="ECO:0000259" key="12">
    <source>
        <dbReference type="Pfam" id="PF22646"/>
    </source>
</evidence>
<feature type="compositionally biased region" description="Low complexity" evidence="10">
    <location>
        <begin position="252"/>
        <end position="264"/>
    </location>
</feature>
<dbReference type="Pfam" id="PF22646">
    <property type="entry name" value="PPP2R1A-like_HEAT"/>
    <property type="match status" value="1"/>
</dbReference>
<evidence type="ECO:0000256" key="6">
    <source>
        <dbReference type="ARBA" id="ARBA00023187"/>
    </source>
</evidence>
<dbReference type="InterPro" id="IPR038737">
    <property type="entry name" value="SF3b_su1-like"/>
</dbReference>
<dbReference type="GO" id="GO:0005681">
    <property type="term" value="C:spliceosomal complex"/>
    <property type="evidence" value="ECO:0007669"/>
    <property type="project" value="UniProtKB-KW"/>
</dbReference>
<evidence type="ECO:0000256" key="5">
    <source>
        <dbReference type="ARBA" id="ARBA00022737"/>
    </source>
</evidence>
<dbReference type="FunFam" id="1.25.10.10:FF:000066">
    <property type="entry name" value="Splicing factor 3B subunit 1"/>
    <property type="match status" value="1"/>
</dbReference>
<keyword evidence="7" id="KW-0539">Nucleus</keyword>
<dbReference type="GO" id="GO:0000245">
    <property type="term" value="P:spliceosomal complex assembly"/>
    <property type="evidence" value="ECO:0007669"/>
    <property type="project" value="InterPro"/>
</dbReference>
<dbReference type="AlphaFoldDB" id="A0A6A6E744"/>
<feature type="compositionally biased region" description="Basic and acidic residues" evidence="10">
    <location>
        <begin position="14"/>
        <end position="23"/>
    </location>
</feature>
<organism evidence="13 14">
    <name type="scientific">Zopfia rhizophila CBS 207.26</name>
    <dbReference type="NCBI Taxonomy" id="1314779"/>
    <lineage>
        <taxon>Eukaryota</taxon>
        <taxon>Fungi</taxon>
        <taxon>Dikarya</taxon>
        <taxon>Ascomycota</taxon>
        <taxon>Pezizomycotina</taxon>
        <taxon>Dothideomycetes</taxon>
        <taxon>Dothideomycetes incertae sedis</taxon>
        <taxon>Zopfiaceae</taxon>
        <taxon>Zopfia</taxon>
    </lineage>
</organism>
<feature type="repeat" description="HEAT" evidence="9">
    <location>
        <begin position="602"/>
        <end position="640"/>
    </location>
</feature>
<keyword evidence="14" id="KW-1185">Reference proteome</keyword>
<keyword evidence="6" id="KW-0508">mRNA splicing</keyword>